<comment type="subunit">
    <text evidence="7">Homotrimer.</text>
</comment>
<dbReference type="Gene3D" id="3.30.1330.50">
    <property type="entry name" value="2-C-methyl-D-erythritol 2,4-cyclodiphosphate synthase"/>
    <property type="match status" value="1"/>
</dbReference>
<dbReference type="GO" id="GO:0046872">
    <property type="term" value="F:metal ion binding"/>
    <property type="evidence" value="ECO:0007669"/>
    <property type="project" value="UniProtKB-KW"/>
</dbReference>
<evidence type="ECO:0000256" key="2">
    <source>
        <dbReference type="ARBA" id="ARBA00004709"/>
    </source>
</evidence>
<organism evidence="10 11">
    <name type="scientific">Eiseniibacteriota bacterium</name>
    <dbReference type="NCBI Taxonomy" id="2212470"/>
    <lineage>
        <taxon>Bacteria</taxon>
        <taxon>Candidatus Eiseniibacteriota</taxon>
    </lineage>
</organism>
<accession>A0A538TLC6</accession>
<evidence type="ECO:0000256" key="6">
    <source>
        <dbReference type="ARBA" id="ARBA00023239"/>
    </source>
</evidence>
<feature type="binding site" evidence="7">
    <location>
        <begin position="69"/>
        <end position="73"/>
    </location>
    <ligand>
        <name>4-CDP-2-C-methyl-D-erythritol 2-phosphate</name>
        <dbReference type="ChEBI" id="CHEBI:57919"/>
    </ligand>
</feature>
<dbReference type="PANTHER" id="PTHR43181">
    <property type="entry name" value="2-C-METHYL-D-ERYTHRITOL 2,4-CYCLODIPHOSPHATE SYNTHASE, CHLOROPLASTIC"/>
    <property type="match status" value="1"/>
</dbReference>
<dbReference type="Pfam" id="PF02542">
    <property type="entry name" value="YgbB"/>
    <property type="match status" value="1"/>
</dbReference>
<evidence type="ECO:0000256" key="8">
    <source>
        <dbReference type="RuleBase" id="RU004395"/>
    </source>
</evidence>
<gene>
    <name evidence="7" type="primary">ispF</name>
    <name evidence="10" type="ORF">E6K79_07675</name>
</gene>
<comment type="caution">
    <text evidence="10">The sequence shown here is derived from an EMBL/GenBank/DDBJ whole genome shotgun (WGS) entry which is preliminary data.</text>
</comment>
<evidence type="ECO:0000256" key="1">
    <source>
        <dbReference type="ARBA" id="ARBA00000200"/>
    </source>
</evidence>
<evidence type="ECO:0000256" key="4">
    <source>
        <dbReference type="ARBA" id="ARBA00022723"/>
    </source>
</evidence>
<feature type="binding site" evidence="7">
    <location>
        <position position="150"/>
    </location>
    <ligand>
        <name>4-CDP-2-C-methyl-D-erythritol 2-phosphate</name>
        <dbReference type="ChEBI" id="CHEBI:57919"/>
    </ligand>
</feature>
<dbReference type="GO" id="GO:0008685">
    <property type="term" value="F:2-C-methyl-D-erythritol 2,4-cyclodiphosphate synthase activity"/>
    <property type="evidence" value="ECO:0007669"/>
    <property type="project" value="UniProtKB-UniRule"/>
</dbReference>
<feature type="binding site" evidence="7">
    <location>
        <begin position="16"/>
        <end position="18"/>
    </location>
    <ligand>
        <name>4-CDP-2-C-methyl-D-erythritol 2-phosphate</name>
        <dbReference type="ChEBI" id="CHEBI:57919"/>
    </ligand>
</feature>
<proteinExistence type="inferred from homology"/>
<evidence type="ECO:0000313" key="11">
    <source>
        <dbReference type="Proteomes" id="UP000317691"/>
    </source>
</evidence>
<dbReference type="UniPathway" id="UPA00056">
    <property type="reaction ID" value="UER00095"/>
</dbReference>
<dbReference type="InterPro" id="IPR036571">
    <property type="entry name" value="MECDP_synthase_sf"/>
</dbReference>
<feature type="binding site" evidence="7">
    <location>
        <position position="18"/>
    </location>
    <ligand>
        <name>a divalent metal cation</name>
        <dbReference type="ChEBI" id="CHEBI:60240"/>
    </ligand>
</feature>
<evidence type="ECO:0000313" key="10">
    <source>
        <dbReference type="EMBL" id="TMQ64423.1"/>
    </source>
</evidence>
<protein>
    <recommendedName>
        <fullName evidence="3 7">2-C-methyl-D-erythritol 2,4-cyclodiphosphate synthase</fullName>
        <shortName evidence="7">MECDP-synthase</shortName>
        <shortName evidence="7">MECPP-synthase</shortName>
        <shortName evidence="7">MECPS</shortName>
        <ecNumber evidence="3 7">4.6.1.12</ecNumber>
    </recommendedName>
</protein>
<dbReference type="HAMAP" id="MF_00107">
    <property type="entry name" value="IspF"/>
    <property type="match status" value="1"/>
</dbReference>
<evidence type="ECO:0000256" key="7">
    <source>
        <dbReference type="HAMAP-Rule" id="MF_00107"/>
    </source>
</evidence>
<evidence type="ECO:0000256" key="3">
    <source>
        <dbReference type="ARBA" id="ARBA00012579"/>
    </source>
</evidence>
<feature type="domain" description="2-C-methyl-D-erythritol 2,4-cyclodiphosphate synthase" evidence="9">
    <location>
        <begin position="9"/>
        <end position="162"/>
    </location>
</feature>
<feature type="binding site" evidence="7">
    <location>
        <position position="16"/>
    </location>
    <ligand>
        <name>a divalent metal cation</name>
        <dbReference type="ChEBI" id="CHEBI:60240"/>
    </ligand>
</feature>
<sequence>MTESPGRGLRVGIGYDIHRLARGLPLVLGGVALAHDRGPDAHSDGDVLAHAIGDALLGGMGLGDLGAHFPDTDARWRGASSLSILEAIREMIRGRGARLVNVDATLIAEAPRVGPHVAAMKENLGRALGVEPERISVKATTNERLGAIGREEGIAAMAVALMEVSEA</sequence>
<evidence type="ECO:0000256" key="5">
    <source>
        <dbReference type="ARBA" id="ARBA00023229"/>
    </source>
</evidence>
<dbReference type="PROSITE" id="PS01350">
    <property type="entry name" value="ISPF"/>
    <property type="match status" value="1"/>
</dbReference>
<feature type="site" description="Transition state stabilizer" evidence="7">
    <location>
        <position position="141"/>
    </location>
</feature>
<feature type="site" description="Transition state stabilizer" evidence="7">
    <location>
        <position position="42"/>
    </location>
</feature>
<name>A0A538TLC6_UNCEI</name>
<keyword evidence="6 7" id="KW-0456">Lyase</keyword>
<dbReference type="EMBL" id="VBOZ01000021">
    <property type="protein sequence ID" value="TMQ64423.1"/>
    <property type="molecule type" value="Genomic_DNA"/>
</dbReference>
<keyword evidence="5 7" id="KW-0414">Isoprene biosynthesis</keyword>
<keyword evidence="4 7" id="KW-0479">Metal-binding</keyword>
<dbReference type="EC" id="4.6.1.12" evidence="3 7"/>
<comment type="catalytic activity">
    <reaction evidence="1 7 8">
        <text>4-CDP-2-C-methyl-D-erythritol 2-phosphate = 2-C-methyl-D-erythritol 2,4-cyclic diphosphate + CMP</text>
        <dbReference type="Rhea" id="RHEA:23864"/>
        <dbReference type="ChEBI" id="CHEBI:57919"/>
        <dbReference type="ChEBI" id="CHEBI:58483"/>
        <dbReference type="ChEBI" id="CHEBI:60377"/>
        <dbReference type="EC" id="4.6.1.12"/>
    </reaction>
</comment>
<comment type="function">
    <text evidence="7">Involved in the biosynthesis of isopentenyl diphosphate (IPP) and dimethylallyl diphosphate (DMAPP), two major building blocks of isoprenoid compounds. Catalyzes the conversion of 4-diphosphocytidyl-2-C-methyl-D-erythritol 2-phosphate (CDP-ME2P) to 2-C-methyl-D-erythritol 2,4-cyclodiphosphate (ME-CPP) with a corresponding release of cytidine 5-monophosphate (CMP).</text>
</comment>
<comment type="caution">
    <text evidence="7">Lacks conserved residue(s) required for the propagation of feature annotation.</text>
</comment>
<feature type="binding site" evidence="7">
    <location>
        <begin position="42"/>
        <end position="43"/>
    </location>
    <ligand>
        <name>4-CDP-2-C-methyl-D-erythritol 2-phosphate</name>
        <dbReference type="ChEBI" id="CHEBI:57919"/>
    </ligand>
</feature>
<dbReference type="CDD" id="cd00554">
    <property type="entry name" value="MECDP_synthase"/>
    <property type="match status" value="1"/>
</dbReference>
<dbReference type="GO" id="GO:0016114">
    <property type="term" value="P:terpenoid biosynthetic process"/>
    <property type="evidence" value="ECO:0007669"/>
    <property type="project" value="InterPro"/>
</dbReference>
<comment type="cofactor">
    <cofactor evidence="7">
        <name>a divalent metal cation</name>
        <dbReference type="ChEBI" id="CHEBI:60240"/>
    </cofactor>
    <text evidence="7">Binds 1 divalent metal cation per subunit.</text>
</comment>
<dbReference type="SUPFAM" id="SSF69765">
    <property type="entry name" value="IpsF-like"/>
    <property type="match status" value="1"/>
</dbReference>
<feature type="binding site" evidence="7">
    <location>
        <position position="50"/>
    </location>
    <ligand>
        <name>a divalent metal cation</name>
        <dbReference type="ChEBI" id="CHEBI:60240"/>
    </ligand>
</feature>
<dbReference type="InterPro" id="IPR003526">
    <property type="entry name" value="MECDP_synthase"/>
</dbReference>
<dbReference type="InterPro" id="IPR020555">
    <property type="entry name" value="MECDP_synthase_CS"/>
</dbReference>
<comment type="pathway">
    <text evidence="2 7">Isoprenoid biosynthesis; isopentenyl diphosphate biosynthesis via DXP pathway; isopentenyl diphosphate from 1-deoxy-D-xylulose 5-phosphate: step 4/6.</text>
</comment>
<dbReference type="GO" id="GO:0019288">
    <property type="term" value="P:isopentenyl diphosphate biosynthetic process, methylerythritol 4-phosphate pathway"/>
    <property type="evidence" value="ECO:0007669"/>
    <property type="project" value="UniProtKB-UniRule"/>
</dbReference>
<dbReference type="PANTHER" id="PTHR43181:SF1">
    <property type="entry name" value="2-C-METHYL-D-ERYTHRITOL 2,4-CYCLODIPHOSPHATE SYNTHASE, CHLOROPLASTIC"/>
    <property type="match status" value="1"/>
</dbReference>
<dbReference type="Proteomes" id="UP000317691">
    <property type="component" value="Unassembled WGS sequence"/>
</dbReference>
<reference evidence="10 11" key="1">
    <citation type="journal article" date="2019" name="Nat. Microbiol.">
        <title>Mediterranean grassland soil C-N compound turnover is dependent on rainfall and depth, and is mediated by genomically divergent microorganisms.</title>
        <authorList>
            <person name="Diamond S."/>
            <person name="Andeer P.F."/>
            <person name="Li Z."/>
            <person name="Crits-Christoph A."/>
            <person name="Burstein D."/>
            <person name="Anantharaman K."/>
            <person name="Lane K.R."/>
            <person name="Thomas B.C."/>
            <person name="Pan C."/>
            <person name="Northen T.R."/>
            <person name="Banfield J.F."/>
        </authorList>
    </citation>
    <scope>NUCLEOTIDE SEQUENCE [LARGE SCALE GENOMIC DNA]</scope>
    <source>
        <strain evidence="10">WS_9</strain>
    </source>
</reference>
<dbReference type="AlphaFoldDB" id="A0A538TLC6"/>
<dbReference type="NCBIfam" id="TIGR00151">
    <property type="entry name" value="ispF"/>
    <property type="match status" value="1"/>
</dbReference>
<feature type="binding site" evidence="7">
    <location>
        <begin position="140"/>
        <end position="143"/>
    </location>
    <ligand>
        <name>4-CDP-2-C-methyl-D-erythritol 2-phosphate</name>
        <dbReference type="ChEBI" id="CHEBI:57919"/>
    </ligand>
</feature>
<feature type="binding site" evidence="7">
    <location>
        <begin position="64"/>
        <end position="66"/>
    </location>
    <ligand>
        <name>4-CDP-2-C-methyl-D-erythritol 2-phosphate</name>
        <dbReference type="ChEBI" id="CHEBI:57919"/>
    </ligand>
</feature>
<comment type="similarity">
    <text evidence="7 8">Belongs to the IspF family.</text>
</comment>
<evidence type="ECO:0000259" key="9">
    <source>
        <dbReference type="Pfam" id="PF02542"/>
    </source>
</evidence>